<feature type="transmembrane region" description="Helical" evidence="7">
    <location>
        <begin position="312"/>
        <end position="336"/>
    </location>
</feature>
<comment type="caution">
    <text evidence="9">The sequence shown here is derived from an EMBL/GenBank/DDBJ whole genome shotgun (WGS) entry which is preliminary data.</text>
</comment>
<dbReference type="Proteomes" id="UP001269819">
    <property type="component" value="Unassembled WGS sequence"/>
</dbReference>
<evidence type="ECO:0000313" key="10">
    <source>
        <dbReference type="Proteomes" id="UP001269819"/>
    </source>
</evidence>
<dbReference type="RefSeq" id="WP_316973678.1">
    <property type="nucleotide sequence ID" value="NZ_JAWIIJ010000006.1"/>
</dbReference>
<gene>
    <name evidence="9" type="ORF">RYS15_10045</name>
</gene>
<evidence type="ECO:0000256" key="5">
    <source>
        <dbReference type="ARBA" id="ARBA00022989"/>
    </source>
</evidence>
<organism evidence="9 10">
    <name type="scientific">Marinobacter xestospongiae</name>
    <dbReference type="NCBI Taxonomy" id="994319"/>
    <lineage>
        <taxon>Bacteria</taxon>
        <taxon>Pseudomonadati</taxon>
        <taxon>Pseudomonadota</taxon>
        <taxon>Gammaproteobacteria</taxon>
        <taxon>Pseudomonadales</taxon>
        <taxon>Marinobacteraceae</taxon>
        <taxon>Marinobacter</taxon>
    </lineage>
</organism>
<keyword evidence="5 7" id="KW-1133">Transmembrane helix</keyword>
<accession>A0ABU3VXM2</accession>
<feature type="transmembrane region" description="Helical" evidence="7">
    <location>
        <begin position="655"/>
        <end position="674"/>
    </location>
</feature>
<comment type="similarity">
    <text evidence="2">Belongs to the ABC-4 integral membrane protein family. LolC/E subfamily.</text>
</comment>
<evidence type="ECO:0000256" key="6">
    <source>
        <dbReference type="ARBA" id="ARBA00023136"/>
    </source>
</evidence>
<dbReference type="InterPro" id="IPR003838">
    <property type="entry name" value="ABC3_permease_C"/>
</dbReference>
<sequence length="787" mass="85939">MSVLQTKLRRELWQLRSQALAIALVVAGGVAVCLMALVNYGSLIATQQQYYQDYRFGDVFASLKRAPGHVERVLAALPGVEEAATRIEGGAKLAVDGMNEPITARMMSLPEGGRSGVNALHLRSGRLPDPARDDEVAVLAGFAETHRLVPGSSLEAVINGRWQALRVVGVVESPEFVYLIPPGSLLPDYQRYGVLWLSRRAMAAAMDMTGAFNSVALRLDGSLSPQQVIEAVDRLLARYGSTGAYARADHPSHRFLTDELNQLKTMAVVFPVIFLSVAMFLLHVVVSRLIATQRDLIAVLKAFGYNNRTIAWHYGQLVLVIAALGVAIGCALGIWLGRGMGELYMEFYRFPSLLFRLDPRWVMAIAALVLAVTWLGSWRTIARAARLPPAEAMRPPVPERFQLGVVDRLLNMVQLSQPSRMILRQLTRHPGRTLLAVLGVAMATAVVMVGNFQFDSVTTMVHSQFSLAQRQDVTLSLTDPVNEAAINSLVRQPGIRYAEGRRSVAVELIHGHRRWRTALSGLPEAARLQRVLDRRSQPVSVPPGGVLLTDFLATKLAVETGDVLEVAVLDGRGRQLTVTVAGITSEYLGVGAYMALPAMNRLLGEGPVVDQVLLTLDPERAEDSYRLFRTMPGVMATNLRQAALDSFNDTLGKTFLTFTFFNGVLGSIIAFGVIYNTLRISLSEKSRELASLRVLGYGLGDVSHILLGELAVIILLGIPLGWLLGSGLALAMVTALQTELYRIPLVISSRTLALAALVVFLSALASGWIAWRRLHRLDLVSALKTRE</sequence>
<keyword evidence="6 7" id="KW-0472">Membrane</keyword>
<keyword evidence="3" id="KW-1003">Cell membrane</keyword>
<dbReference type="PANTHER" id="PTHR30489:SF0">
    <property type="entry name" value="LIPOPROTEIN-RELEASING SYSTEM TRANSMEMBRANE PROTEIN LOLE"/>
    <property type="match status" value="1"/>
</dbReference>
<evidence type="ECO:0000256" key="3">
    <source>
        <dbReference type="ARBA" id="ARBA00022475"/>
    </source>
</evidence>
<feature type="transmembrane region" description="Helical" evidence="7">
    <location>
        <begin position="20"/>
        <end position="40"/>
    </location>
</feature>
<dbReference type="EMBL" id="JAWIIJ010000006">
    <property type="protein sequence ID" value="MDV2079030.1"/>
    <property type="molecule type" value="Genomic_DNA"/>
</dbReference>
<feature type="domain" description="ABC3 transporter permease C-terminal" evidence="8">
    <location>
        <begin position="664"/>
        <end position="776"/>
    </location>
</feature>
<evidence type="ECO:0000256" key="2">
    <source>
        <dbReference type="ARBA" id="ARBA00005236"/>
    </source>
</evidence>
<feature type="domain" description="ABC3 transporter permease C-terminal" evidence="8">
    <location>
        <begin position="269"/>
        <end position="389"/>
    </location>
</feature>
<keyword evidence="10" id="KW-1185">Reference proteome</keyword>
<feature type="transmembrane region" description="Helical" evidence="7">
    <location>
        <begin position="268"/>
        <end position="291"/>
    </location>
</feature>
<dbReference type="Pfam" id="PF02687">
    <property type="entry name" value="FtsX"/>
    <property type="match status" value="2"/>
</dbReference>
<evidence type="ECO:0000256" key="7">
    <source>
        <dbReference type="SAM" id="Phobius"/>
    </source>
</evidence>
<evidence type="ECO:0000256" key="4">
    <source>
        <dbReference type="ARBA" id="ARBA00022692"/>
    </source>
</evidence>
<protein>
    <submittedName>
        <fullName evidence="9">FtsX-like permease family protein</fullName>
    </submittedName>
</protein>
<evidence type="ECO:0000256" key="1">
    <source>
        <dbReference type="ARBA" id="ARBA00004651"/>
    </source>
</evidence>
<feature type="transmembrane region" description="Helical" evidence="7">
    <location>
        <begin position="722"/>
        <end position="740"/>
    </location>
</feature>
<dbReference type="PANTHER" id="PTHR30489">
    <property type="entry name" value="LIPOPROTEIN-RELEASING SYSTEM TRANSMEMBRANE PROTEIN LOLE"/>
    <property type="match status" value="1"/>
</dbReference>
<evidence type="ECO:0000259" key="8">
    <source>
        <dbReference type="Pfam" id="PF02687"/>
    </source>
</evidence>
<comment type="subcellular location">
    <subcellularLocation>
        <location evidence="1">Cell membrane</location>
        <topology evidence="1">Multi-pass membrane protein</topology>
    </subcellularLocation>
</comment>
<proteinExistence type="inferred from homology"/>
<evidence type="ECO:0000313" key="9">
    <source>
        <dbReference type="EMBL" id="MDV2079030.1"/>
    </source>
</evidence>
<dbReference type="InterPro" id="IPR051447">
    <property type="entry name" value="Lipoprotein-release_system"/>
</dbReference>
<feature type="transmembrane region" description="Helical" evidence="7">
    <location>
        <begin position="752"/>
        <end position="771"/>
    </location>
</feature>
<feature type="transmembrane region" description="Helical" evidence="7">
    <location>
        <begin position="361"/>
        <end position="378"/>
    </location>
</feature>
<reference evidence="9 10" key="1">
    <citation type="submission" date="2023-10" db="EMBL/GenBank/DDBJ databases">
        <title>Characteristics and mechanism of a salt-tolerant marine origin heterotrophic nitrifying- aerobic denitrifying bacteria Marinobacter xestospongiae HN1.</title>
        <authorList>
            <person name="Qi R."/>
        </authorList>
    </citation>
    <scope>NUCLEOTIDE SEQUENCE [LARGE SCALE GENOMIC DNA]</scope>
    <source>
        <strain evidence="9 10">HN1</strain>
    </source>
</reference>
<feature type="transmembrane region" description="Helical" evidence="7">
    <location>
        <begin position="434"/>
        <end position="454"/>
    </location>
</feature>
<keyword evidence="4 7" id="KW-0812">Transmembrane</keyword>
<name>A0ABU3VXM2_9GAMM</name>